<feature type="compositionally biased region" description="Basic and acidic residues" evidence="8">
    <location>
        <begin position="531"/>
        <end position="541"/>
    </location>
</feature>
<name>A0A9W4IG18_9EURO</name>
<feature type="region of interest" description="Disordered" evidence="8">
    <location>
        <begin position="419"/>
        <end position="453"/>
    </location>
</feature>
<feature type="compositionally biased region" description="Low complexity" evidence="8">
    <location>
        <begin position="144"/>
        <end position="155"/>
    </location>
</feature>
<comment type="similarity">
    <text evidence="2 7">Belongs to the NST1 family.</text>
</comment>
<dbReference type="Pfam" id="PF13945">
    <property type="entry name" value="NST1"/>
    <property type="match status" value="1"/>
</dbReference>
<evidence type="ECO:0000256" key="7">
    <source>
        <dbReference type="RuleBase" id="RU049441"/>
    </source>
</evidence>
<feature type="region of interest" description="Disordered" evidence="8">
    <location>
        <begin position="1"/>
        <end position="185"/>
    </location>
</feature>
<dbReference type="PANTHER" id="PTHR13595:SF4">
    <property type="entry name" value="CHROMOSOME UNDETERMINED SCAFFOLD_77, WHOLE GENOME SHOTGUN SEQUENCE"/>
    <property type="match status" value="1"/>
</dbReference>
<dbReference type="EMBL" id="CAJVPA010000066">
    <property type="protein sequence ID" value="CAG8292413.1"/>
    <property type="molecule type" value="Genomic_DNA"/>
</dbReference>
<dbReference type="InterPro" id="IPR025279">
    <property type="entry name" value="NST1"/>
</dbReference>
<evidence type="ECO:0000256" key="5">
    <source>
        <dbReference type="ARBA" id="ARBA00023016"/>
    </source>
</evidence>
<evidence type="ECO:0000313" key="9">
    <source>
        <dbReference type="EMBL" id="CAG8292413.1"/>
    </source>
</evidence>
<evidence type="ECO:0000256" key="6">
    <source>
        <dbReference type="ARBA" id="ARBA00023054"/>
    </source>
</evidence>
<evidence type="ECO:0000256" key="1">
    <source>
        <dbReference type="ARBA" id="ARBA00004496"/>
    </source>
</evidence>
<sequence length="1217" mass="134692">MATHMSAAPLPATTGRTHARGPQDTTPTEDIANPMPTVNRKKQKRRQKQAARLAAEHPDALASGDIDSLAADEQHSLHGDRVSEHSEHHHTTPGAAYQYVSSHHPNDPPMINGPHHPGATPAETSKTRKSRKSRSGSHNMGEGSSTPLSTPSASHSHSHPPPPPQTLPYINRFTGKPMKNSSIWNQSSLEERENIRTFWFELGEEERRQLVKVEKDAVLKKMKEQQKHSCSCTVCGRKRTAIEEELEVLYDAYYEELEQYANNNQGAFEEGAPIIPPPRLYQPPLRPPGQHTRTHGQYHPSRSRVQELPEDHEEEIEEDYEEEEEEEEEDEEEEDEEDEEEDDEELYSDDDLEDNEARAARADFFAFGNSLTVKDGILTVADDLLKNDGKHFIDMMEQLAERRMQREEDTQYGIAAAHQTFHGHNHGPLDEDDYDDEEEDEDYDSQEEEEFDEDEMVGLSYLYPLTMVANQEQDAMTEEQRMQEGRRMFQIFAARMFEQRVMTAYREKVAEQRQKQLIDELLQEETLNEQRNAKKAREAQKKKDKKRLQKQAKEEEKARRDAEKAAEEAAAKAAQEKKSEEQRLKREEARKKRDAEKKAQDEDRARKEADKQRRLKEERERHAEAERKQREQKEEKKKREEAKRKEKEDREIEEKKAKEELERKTREELARKDRDAAREQEIQDRGSRREHLRTSPPHTLPGVIPYSFQSQPPPGFTQSPHYPMATPVVPKVSTPARPRQPSYHGSSTSSPHSQPNSADSHHPSISPRSMGHAQSGGPLGARQAYQQPPLHHPQPSAPLSPLGRSNPPAFPGLGGLPFNPPGIPGMAPRSTLPPESMYSSNGAMINPLRSFNGSGGIAAPPGMNGVRPVPPGRAFPSDPGHGLTFANSHGVPGAFPLQQAGLSKTHSRQASTSFDRSPLESGSQPFPITRPSPIKRPSSSAHDQREHGNSSMQREVDGLSAHLGSSALLDDTEVTYPPNLSQSLPGAPAPGPFPGPTRASFQGASLFAEPLGSPQPNFAVGSPMGNSTWGAPSPFGGSAFPGASSTWGPAAAGTGGWPPSNAFAANASHRPHTSRPVTIRLLVIQACKHLNSTRSPHNDGGYHDVNLVLEQVDQLRSPKEPSISLDELLDICDTEGNPQNGGGSFSVKEGPGGRSVRFEPDPNSAIPGHRGSIVPGDIGSPVPSNSHPAPFAGFGGHSGLRKYSSPPTGLFGGAPLS</sequence>
<keyword evidence="6 7" id="KW-0175">Coiled coil</keyword>
<feature type="region of interest" description="Disordered" evidence="8">
    <location>
        <begin position="1159"/>
        <end position="1217"/>
    </location>
</feature>
<dbReference type="GO" id="GO:0005737">
    <property type="term" value="C:cytoplasm"/>
    <property type="evidence" value="ECO:0007669"/>
    <property type="project" value="UniProtKB-SubCell"/>
</dbReference>
<reference evidence="9" key="1">
    <citation type="submission" date="2021-07" db="EMBL/GenBank/DDBJ databases">
        <authorList>
            <person name="Branca A.L. A."/>
        </authorList>
    </citation>
    <scope>NUCLEOTIDE SEQUENCE</scope>
</reference>
<dbReference type="OrthoDB" id="3796275at2759"/>
<evidence type="ECO:0000256" key="4">
    <source>
        <dbReference type="ARBA" id="ARBA00022490"/>
    </source>
</evidence>
<feature type="compositionally biased region" description="Polar residues" evidence="8">
    <location>
        <begin position="900"/>
        <end position="926"/>
    </location>
</feature>
<feature type="region of interest" description="Disordered" evidence="8">
    <location>
        <begin position="972"/>
        <end position="1001"/>
    </location>
</feature>
<feature type="compositionally biased region" description="Acidic residues" evidence="8">
    <location>
        <begin position="430"/>
        <end position="453"/>
    </location>
</feature>
<comment type="caution">
    <text evidence="9">The sequence shown here is derived from an EMBL/GenBank/DDBJ whole genome shotgun (WGS) entry which is preliminary data.</text>
</comment>
<feature type="region of interest" description="Disordered" evidence="8">
    <location>
        <begin position="872"/>
        <end position="954"/>
    </location>
</feature>
<proteinExistence type="inferred from homology"/>
<dbReference type="PANTHER" id="PTHR13595">
    <property type="entry name" value="ARL6IP4 PROTEIN"/>
    <property type="match status" value="1"/>
</dbReference>
<accession>A0A9W4IG18</accession>
<dbReference type="AlphaFoldDB" id="A0A9W4IG18"/>
<evidence type="ECO:0000313" key="10">
    <source>
        <dbReference type="Proteomes" id="UP001152646"/>
    </source>
</evidence>
<feature type="compositionally biased region" description="Low complexity" evidence="8">
    <location>
        <begin position="741"/>
        <end position="757"/>
    </location>
</feature>
<evidence type="ECO:0000256" key="8">
    <source>
        <dbReference type="SAM" id="MobiDB-lite"/>
    </source>
</evidence>
<protein>
    <recommendedName>
        <fullName evidence="3 7">Stress response protein NST1</fullName>
    </recommendedName>
</protein>
<keyword evidence="4 7" id="KW-0963">Cytoplasm</keyword>
<feature type="compositionally biased region" description="Basic and acidic residues" evidence="8">
    <location>
        <begin position="551"/>
        <end position="693"/>
    </location>
</feature>
<evidence type="ECO:0000256" key="2">
    <source>
        <dbReference type="ARBA" id="ARBA00007112"/>
    </source>
</evidence>
<feature type="region of interest" description="Disordered" evidence="8">
    <location>
        <begin position="529"/>
        <end position="841"/>
    </location>
</feature>
<feature type="compositionally biased region" description="Acidic residues" evidence="8">
    <location>
        <begin position="310"/>
        <end position="354"/>
    </location>
</feature>
<organism evidence="9 10">
    <name type="scientific">Penicillium salamii</name>
    <dbReference type="NCBI Taxonomy" id="1612424"/>
    <lineage>
        <taxon>Eukaryota</taxon>
        <taxon>Fungi</taxon>
        <taxon>Dikarya</taxon>
        <taxon>Ascomycota</taxon>
        <taxon>Pezizomycotina</taxon>
        <taxon>Eurotiomycetes</taxon>
        <taxon>Eurotiomycetidae</taxon>
        <taxon>Eurotiales</taxon>
        <taxon>Aspergillaceae</taxon>
        <taxon>Penicillium</taxon>
    </lineage>
</organism>
<feature type="compositionally biased region" description="Pro residues" evidence="8">
    <location>
        <begin position="274"/>
        <end position="287"/>
    </location>
</feature>
<comment type="subcellular location">
    <subcellularLocation>
        <location evidence="1 7">Cytoplasm</location>
    </subcellularLocation>
</comment>
<dbReference type="Proteomes" id="UP001152646">
    <property type="component" value="Unassembled WGS sequence"/>
</dbReference>
<evidence type="ECO:0000256" key="3">
    <source>
        <dbReference type="ARBA" id="ARBA00020733"/>
    </source>
</evidence>
<feature type="compositionally biased region" description="Basic residues" evidence="8">
    <location>
        <begin position="39"/>
        <end position="49"/>
    </location>
</feature>
<feature type="region of interest" description="Disordered" evidence="8">
    <location>
        <begin position="1135"/>
        <end position="1154"/>
    </location>
</feature>
<feature type="region of interest" description="Disordered" evidence="8">
    <location>
        <begin position="264"/>
        <end position="355"/>
    </location>
</feature>
<feature type="compositionally biased region" description="Basic and acidic residues" evidence="8">
    <location>
        <begin position="72"/>
        <end position="90"/>
    </location>
</feature>
<keyword evidence="5 7" id="KW-0346">Stress response</keyword>
<gene>
    <name evidence="9" type="ORF">PSALAMII_LOCUS1714</name>
</gene>
<comment type="function">
    <text evidence="7">May act as a negative regulator of salt tolerance.</text>
</comment>